<feature type="compositionally biased region" description="Basic and acidic residues" evidence="1">
    <location>
        <begin position="446"/>
        <end position="458"/>
    </location>
</feature>
<evidence type="ECO:0000313" key="3">
    <source>
        <dbReference type="Proteomes" id="UP000323386"/>
    </source>
</evidence>
<feature type="compositionally biased region" description="Low complexity" evidence="1">
    <location>
        <begin position="249"/>
        <end position="265"/>
    </location>
</feature>
<feature type="compositionally biased region" description="Low complexity" evidence="1">
    <location>
        <begin position="781"/>
        <end position="792"/>
    </location>
</feature>
<organism evidence="2 3">
    <name type="scientific">Pseudozyma flocculosa</name>
    <dbReference type="NCBI Taxonomy" id="84751"/>
    <lineage>
        <taxon>Eukaryota</taxon>
        <taxon>Fungi</taxon>
        <taxon>Dikarya</taxon>
        <taxon>Basidiomycota</taxon>
        <taxon>Ustilaginomycotina</taxon>
        <taxon>Ustilaginomycetes</taxon>
        <taxon>Ustilaginales</taxon>
        <taxon>Ustilaginaceae</taxon>
        <taxon>Pseudozyma</taxon>
    </lineage>
</organism>
<evidence type="ECO:0000256" key="1">
    <source>
        <dbReference type="SAM" id="MobiDB-lite"/>
    </source>
</evidence>
<dbReference type="EMBL" id="OOIP01000016">
    <property type="protein sequence ID" value="SPO39814.1"/>
    <property type="molecule type" value="Genomic_DNA"/>
</dbReference>
<feature type="region of interest" description="Disordered" evidence="1">
    <location>
        <begin position="439"/>
        <end position="522"/>
    </location>
</feature>
<keyword evidence="3" id="KW-1185">Reference proteome</keyword>
<sequence length="964" mass="105643">MTKMAVPLPDEIIDDILRLACTLPPVHDHTHREPPQDEADKIRVQSSAPNLDIPTTLKLLCLSPQHYPFIAAILYKGPRLSDPISLSLFARTLATRPALGRLVKHLWVGHAYVGEKLPINALNFGLGGCQAAYALNDTIATIGDVRKCLAQGIPPTNILSPAFEKRIAQWAAFHVHGNSRTIDPLRAPRGIHIDAPGSGDPDSRGYHWIGVDEWMLRLWDGRDLVVELREVALRAWWLELQRLQRRQARSSSSSPQRQPSPSSASNLGASTVTTMLDGDLTAPFGPKGAAERRPGTEGDPLDWSNASTPPEPETPRPPDATLNDDQPVYSESLDLDEIDLERDRCFAEMGVKKPAWSSQSWSEMATVGDKKVEWWLVWLIAKSRARGRIVARRVWQAAQREGGGHLAWKAVLPPASLNTKNHFTHPTLFARSGASHLLVGGAPPSDRGDVWNGERESDIDALSSSDESESELEFESDDSDVESDAGEERLGPIANRATRSRRTGRGSRSLPLFGESELQKSEDQADLWGGGNNYANGNERAGAGNSVIGSRGGMFGYSSALRRGDLDEPDEGLDDGTGFSTKLRERTRRRNEEDRLLSEMTLGSVLSSLRTVLTLAPKLRNLALDGVFERAVCGRRPMVGMVKLKSLSLGPPPPYWSSPLLFGHPIYQSKRELVQRHHDRMARESRGDAAGRGSTSVFPIPGILIPAPFFATLRTLHISGCMLFATEARAIGSFGGQLPNLRHFRWSLWLPHVEGHPFGVVETLCAVMDIPTSEEEAAALASSYKSSGASSSHDTETRKRRRKHDDTFRRRSGASNLSIQDLSLSQTTAAHEASLASLLARKRKLRSVYATLHPIDQAIFARKAPPRLLYDDRLVIETATNENVTDNLREMTRWWEWESDMLPFEPTIKNMARFQRQEAEAAAQATAEAEAGAEAAEVEASQLGDAEAAGGAVEVAAAGAASSA</sequence>
<protein>
    <submittedName>
        <fullName evidence="2">Uncharacterized protein</fullName>
    </submittedName>
</protein>
<dbReference type="OrthoDB" id="2549886at2759"/>
<feature type="region of interest" description="Disordered" evidence="1">
    <location>
        <begin position="781"/>
        <end position="812"/>
    </location>
</feature>
<gene>
    <name evidence="2" type="ORF">PSFLO_05295</name>
</gene>
<proteinExistence type="predicted"/>
<feature type="compositionally biased region" description="Acidic residues" evidence="1">
    <location>
        <begin position="466"/>
        <end position="485"/>
    </location>
</feature>
<feature type="compositionally biased region" description="Pro residues" evidence="1">
    <location>
        <begin position="309"/>
        <end position="318"/>
    </location>
</feature>
<feature type="region of interest" description="Disordered" evidence="1">
    <location>
        <begin position="247"/>
        <end position="327"/>
    </location>
</feature>
<dbReference type="Proteomes" id="UP000323386">
    <property type="component" value="Unassembled WGS sequence"/>
</dbReference>
<reference evidence="2 3" key="1">
    <citation type="submission" date="2018-03" db="EMBL/GenBank/DDBJ databases">
        <authorList>
            <person name="Guldener U."/>
        </authorList>
    </citation>
    <scope>NUCLEOTIDE SEQUENCE [LARGE SCALE GENOMIC DNA]</scope>
    <source>
        <strain evidence="2 3">DAOM196992</strain>
    </source>
</reference>
<name>A0A5C3F5N9_9BASI</name>
<accession>A0A5C3F5N9</accession>
<evidence type="ECO:0000313" key="2">
    <source>
        <dbReference type="EMBL" id="SPO39814.1"/>
    </source>
</evidence>
<dbReference type="AlphaFoldDB" id="A0A5C3F5N9"/>